<feature type="compositionally biased region" description="Acidic residues" evidence="1">
    <location>
        <begin position="127"/>
        <end position="137"/>
    </location>
</feature>
<name>A0ABU6QNR4_9FABA</name>
<proteinExistence type="predicted"/>
<evidence type="ECO:0000313" key="4">
    <source>
        <dbReference type="Proteomes" id="UP001341840"/>
    </source>
</evidence>
<gene>
    <name evidence="3" type="ORF">PIB30_071003</name>
</gene>
<feature type="compositionally biased region" description="Low complexity" evidence="1">
    <location>
        <begin position="232"/>
        <end position="245"/>
    </location>
</feature>
<dbReference type="EMBL" id="JASCZI010000812">
    <property type="protein sequence ID" value="MED6113467.1"/>
    <property type="molecule type" value="Genomic_DNA"/>
</dbReference>
<feature type="region of interest" description="Disordered" evidence="1">
    <location>
        <begin position="109"/>
        <end position="245"/>
    </location>
</feature>
<evidence type="ECO:0000259" key="2">
    <source>
        <dbReference type="Pfam" id="PF26130"/>
    </source>
</evidence>
<reference evidence="3 4" key="1">
    <citation type="journal article" date="2023" name="Plants (Basel)">
        <title>Bridging the Gap: Combining Genomics and Transcriptomics Approaches to Understand Stylosanthes scabra, an Orphan Legume from the Brazilian Caatinga.</title>
        <authorList>
            <person name="Ferreira-Neto J.R.C."/>
            <person name="da Silva M.D."/>
            <person name="Binneck E."/>
            <person name="de Melo N.F."/>
            <person name="da Silva R.H."/>
            <person name="de Melo A.L.T.M."/>
            <person name="Pandolfi V."/>
            <person name="Bustamante F.O."/>
            <person name="Brasileiro-Vidal A.C."/>
            <person name="Benko-Iseppon A.M."/>
        </authorList>
    </citation>
    <scope>NUCLEOTIDE SEQUENCE [LARGE SCALE GENOMIC DNA]</scope>
    <source>
        <tissue evidence="3">Leaves</tissue>
    </source>
</reference>
<dbReference type="Proteomes" id="UP001341840">
    <property type="component" value="Unassembled WGS sequence"/>
</dbReference>
<evidence type="ECO:0000256" key="1">
    <source>
        <dbReference type="SAM" id="MobiDB-lite"/>
    </source>
</evidence>
<feature type="compositionally biased region" description="Polar residues" evidence="1">
    <location>
        <begin position="195"/>
        <end position="220"/>
    </location>
</feature>
<organism evidence="3 4">
    <name type="scientific">Stylosanthes scabra</name>
    <dbReference type="NCBI Taxonomy" id="79078"/>
    <lineage>
        <taxon>Eukaryota</taxon>
        <taxon>Viridiplantae</taxon>
        <taxon>Streptophyta</taxon>
        <taxon>Embryophyta</taxon>
        <taxon>Tracheophyta</taxon>
        <taxon>Spermatophyta</taxon>
        <taxon>Magnoliopsida</taxon>
        <taxon>eudicotyledons</taxon>
        <taxon>Gunneridae</taxon>
        <taxon>Pentapetalae</taxon>
        <taxon>rosids</taxon>
        <taxon>fabids</taxon>
        <taxon>Fabales</taxon>
        <taxon>Fabaceae</taxon>
        <taxon>Papilionoideae</taxon>
        <taxon>50 kb inversion clade</taxon>
        <taxon>dalbergioids sensu lato</taxon>
        <taxon>Dalbergieae</taxon>
        <taxon>Pterocarpus clade</taxon>
        <taxon>Stylosanthes</taxon>
    </lineage>
</organism>
<feature type="compositionally biased region" description="Polar residues" evidence="1">
    <location>
        <begin position="171"/>
        <end position="186"/>
    </location>
</feature>
<dbReference type="Pfam" id="PF26130">
    <property type="entry name" value="PB1-like"/>
    <property type="match status" value="1"/>
</dbReference>
<dbReference type="InterPro" id="IPR058594">
    <property type="entry name" value="PB1-like_dom_pln"/>
</dbReference>
<sequence length="245" mass="27224">MEQLIDIIFHHGGELRWINDGSRVYEPDNQLCLGDNDEDTLDVFFVRNYHKKLGYDKIDECFWLVQGSNLANGLRALTTDKELMKMCEAARLNDGVVDVYYKHGVSTPHEVEDFEGPSHAAAGTEASADEDIDEVDEATFLKTKPEPPSTTNPTPSSPKASSPKPNPLSKTNPKSSHKNSPPNLHPNNIKKPTKNPISNTNPNSKQKPNPKVNSQYNRNPNPKFMSKPNPTPNVNPTTKNKMPGV</sequence>
<comment type="caution">
    <text evidence="3">The sequence shown here is derived from an EMBL/GenBank/DDBJ whole genome shotgun (WGS) entry which is preliminary data.</text>
</comment>
<feature type="domain" description="PB1-like" evidence="2">
    <location>
        <begin position="1"/>
        <end position="103"/>
    </location>
</feature>
<keyword evidence="4" id="KW-1185">Reference proteome</keyword>
<accession>A0ABU6QNR4</accession>
<feature type="compositionally biased region" description="Low complexity" evidence="1">
    <location>
        <begin position="149"/>
        <end position="170"/>
    </location>
</feature>
<evidence type="ECO:0000313" key="3">
    <source>
        <dbReference type="EMBL" id="MED6113467.1"/>
    </source>
</evidence>
<protein>
    <recommendedName>
        <fullName evidence="2">PB1-like domain-containing protein</fullName>
    </recommendedName>
</protein>